<evidence type="ECO:0000259" key="5">
    <source>
        <dbReference type="Pfam" id="PF00496"/>
    </source>
</evidence>
<comment type="caution">
    <text evidence="6">The sequence shown here is derived from an EMBL/GenBank/DDBJ whole genome shotgun (WGS) entry which is preliminary data.</text>
</comment>
<dbReference type="Pfam" id="PF00496">
    <property type="entry name" value="SBP_bac_5"/>
    <property type="match status" value="1"/>
</dbReference>
<keyword evidence="4" id="KW-0732">Signal</keyword>
<dbReference type="SUPFAM" id="SSF53850">
    <property type="entry name" value="Periplasmic binding protein-like II"/>
    <property type="match status" value="1"/>
</dbReference>
<evidence type="ECO:0000313" key="7">
    <source>
        <dbReference type="Proteomes" id="UP000538292"/>
    </source>
</evidence>
<dbReference type="Gene3D" id="3.40.190.10">
    <property type="entry name" value="Periplasmic binding protein-like II"/>
    <property type="match status" value="1"/>
</dbReference>
<dbReference type="Gene3D" id="3.10.105.10">
    <property type="entry name" value="Dipeptide-binding Protein, Domain 3"/>
    <property type="match status" value="1"/>
</dbReference>
<dbReference type="PIRSF" id="PIRSF002741">
    <property type="entry name" value="MppA"/>
    <property type="match status" value="1"/>
</dbReference>
<organism evidence="6 7">
    <name type="scientific">Thermoactinomyces mirandus</name>
    <dbReference type="NCBI Taxonomy" id="2756294"/>
    <lineage>
        <taxon>Bacteria</taxon>
        <taxon>Bacillati</taxon>
        <taxon>Bacillota</taxon>
        <taxon>Bacilli</taxon>
        <taxon>Bacillales</taxon>
        <taxon>Thermoactinomycetaceae</taxon>
        <taxon>Thermoactinomyces</taxon>
    </lineage>
</organism>
<sequence>MRELIYEIDTDPLSLNPTFVADYLGQIICQAIFEPLYVRNEKNSEWMLGAAISHEISMGGRRHIFVLSSEKRWSDGMPVKAEHFVMAFRRLLSPELAAPMSSNFLPLLHANEVVEGILPEESLGVRAVDDQTLEIMLAYPIPFLKELLGCPAASPIRETACLGNGPYTLAEYIKGSHIRLKANPYYPDSENRIQTILFKIERNLHSTAERYLKKKVDITCNTYFPFDLIKHCTGRNDLYRELSSVLFILQFNKDRHPLFSERNVRRALYQSINKKRIVKKLNYGIVDWDHFIPKGLINISGHQWNQTSNIAYNPEYSRKLWENYQIPELSLLFPDYYPNSEIAKFIVGMWNETLGINMRMEGVSLEEFSKRLNHREFDLCLSLLTPGNAEPLGCLQYHLPDLDEQIQDQFIEYLERAMDEGETRWLWYQKADELLCEELPSLPLFNGLSLYFCSPKIKGYKLFTDGSVSFRQLSWFSSNSNRK</sequence>
<dbReference type="GO" id="GO:0043190">
    <property type="term" value="C:ATP-binding cassette (ABC) transporter complex"/>
    <property type="evidence" value="ECO:0007669"/>
    <property type="project" value="InterPro"/>
</dbReference>
<dbReference type="RefSeq" id="WP_181736759.1">
    <property type="nucleotide sequence ID" value="NZ_JACEOL010000002.1"/>
</dbReference>
<evidence type="ECO:0000256" key="3">
    <source>
        <dbReference type="ARBA" id="ARBA00022448"/>
    </source>
</evidence>
<evidence type="ECO:0000313" key="6">
    <source>
        <dbReference type="EMBL" id="MBA4600857.1"/>
    </source>
</evidence>
<dbReference type="InterPro" id="IPR039424">
    <property type="entry name" value="SBP_5"/>
</dbReference>
<keyword evidence="3" id="KW-0813">Transport</keyword>
<protein>
    <submittedName>
        <fullName evidence="6">Peptide ABC transporter substrate-binding protein</fullName>
    </submittedName>
</protein>
<dbReference type="InterPro" id="IPR030678">
    <property type="entry name" value="Peptide/Ni-bd"/>
</dbReference>
<proteinExistence type="inferred from homology"/>
<evidence type="ECO:0000256" key="2">
    <source>
        <dbReference type="ARBA" id="ARBA00005695"/>
    </source>
</evidence>
<comment type="subcellular location">
    <subcellularLocation>
        <location evidence="1">Cell envelope</location>
    </subcellularLocation>
</comment>
<evidence type="ECO:0000256" key="1">
    <source>
        <dbReference type="ARBA" id="ARBA00004196"/>
    </source>
</evidence>
<comment type="similarity">
    <text evidence="2">Belongs to the bacterial solute-binding protein 5 family.</text>
</comment>
<name>A0A7W1XPN0_9BACL</name>
<evidence type="ECO:0000256" key="4">
    <source>
        <dbReference type="ARBA" id="ARBA00022729"/>
    </source>
</evidence>
<dbReference type="Gene3D" id="3.90.76.10">
    <property type="entry name" value="Dipeptide-binding Protein, Domain 1"/>
    <property type="match status" value="1"/>
</dbReference>
<dbReference type="GO" id="GO:0042597">
    <property type="term" value="C:periplasmic space"/>
    <property type="evidence" value="ECO:0007669"/>
    <property type="project" value="UniProtKB-ARBA"/>
</dbReference>
<dbReference type="InterPro" id="IPR000914">
    <property type="entry name" value="SBP_5_dom"/>
</dbReference>
<keyword evidence="7" id="KW-1185">Reference proteome</keyword>
<reference evidence="6 7" key="1">
    <citation type="submission" date="2020-07" db="EMBL/GenBank/DDBJ databases">
        <title>Thermoactinomyces phylogeny.</title>
        <authorList>
            <person name="Dunlap C."/>
        </authorList>
    </citation>
    <scope>NUCLEOTIDE SEQUENCE [LARGE SCALE GENOMIC DNA]</scope>
    <source>
        <strain evidence="6 7">AMNI-1</strain>
    </source>
</reference>
<dbReference type="GO" id="GO:1904680">
    <property type="term" value="F:peptide transmembrane transporter activity"/>
    <property type="evidence" value="ECO:0007669"/>
    <property type="project" value="TreeGrafter"/>
</dbReference>
<dbReference type="EMBL" id="JACEOL010000002">
    <property type="protein sequence ID" value="MBA4600857.1"/>
    <property type="molecule type" value="Genomic_DNA"/>
</dbReference>
<dbReference type="PANTHER" id="PTHR30290">
    <property type="entry name" value="PERIPLASMIC BINDING COMPONENT OF ABC TRANSPORTER"/>
    <property type="match status" value="1"/>
</dbReference>
<dbReference type="Proteomes" id="UP000538292">
    <property type="component" value="Unassembled WGS sequence"/>
</dbReference>
<accession>A0A7W1XPN0</accession>
<gene>
    <name evidence="6" type="ORF">H2C83_00660</name>
</gene>
<dbReference type="AlphaFoldDB" id="A0A7W1XPN0"/>
<dbReference type="GO" id="GO:0030313">
    <property type="term" value="C:cell envelope"/>
    <property type="evidence" value="ECO:0007669"/>
    <property type="project" value="UniProtKB-SubCell"/>
</dbReference>
<dbReference type="PANTHER" id="PTHR30290:SF10">
    <property type="entry name" value="PERIPLASMIC OLIGOPEPTIDE-BINDING PROTEIN-RELATED"/>
    <property type="match status" value="1"/>
</dbReference>
<feature type="domain" description="Solute-binding protein family 5" evidence="5">
    <location>
        <begin position="50"/>
        <end position="395"/>
    </location>
</feature>
<dbReference type="CDD" id="cd08504">
    <property type="entry name" value="PBP2_OppA"/>
    <property type="match status" value="1"/>
</dbReference>
<dbReference type="GO" id="GO:0015833">
    <property type="term" value="P:peptide transport"/>
    <property type="evidence" value="ECO:0007669"/>
    <property type="project" value="TreeGrafter"/>
</dbReference>